<proteinExistence type="predicted"/>
<accession>A0ABD3HP37</accession>
<sequence length="96" mass="11333">MRAKHVRLRRQEFEMIVTYLEDRDNFERTFGAGKKTPLGVKHITKTVAFGVMAVELRQMGFPDVPRPNLQKEVDYFVKTFKEAKKTMNDHERRAYG</sequence>
<comment type="caution">
    <text evidence="1">The sequence shown here is derived from an EMBL/GenBank/DDBJ whole genome shotgun (WGS) entry which is preliminary data.</text>
</comment>
<organism evidence="1 2">
    <name type="scientific">Riccia sorocarpa</name>
    <dbReference type="NCBI Taxonomy" id="122646"/>
    <lineage>
        <taxon>Eukaryota</taxon>
        <taxon>Viridiplantae</taxon>
        <taxon>Streptophyta</taxon>
        <taxon>Embryophyta</taxon>
        <taxon>Marchantiophyta</taxon>
        <taxon>Marchantiopsida</taxon>
        <taxon>Marchantiidae</taxon>
        <taxon>Marchantiales</taxon>
        <taxon>Ricciaceae</taxon>
        <taxon>Riccia</taxon>
    </lineage>
</organism>
<keyword evidence="2" id="KW-1185">Reference proteome</keyword>
<evidence type="ECO:0000313" key="1">
    <source>
        <dbReference type="EMBL" id="KAL3692586.1"/>
    </source>
</evidence>
<reference evidence="1 2" key="1">
    <citation type="submission" date="2024-09" db="EMBL/GenBank/DDBJ databases">
        <title>Chromosome-scale assembly of Riccia sorocarpa.</title>
        <authorList>
            <person name="Paukszto L."/>
        </authorList>
    </citation>
    <scope>NUCLEOTIDE SEQUENCE [LARGE SCALE GENOMIC DNA]</scope>
    <source>
        <strain evidence="1">LP-2024</strain>
        <tissue evidence="1">Aerial parts of the thallus</tissue>
    </source>
</reference>
<evidence type="ECO:0000313" key="2">
    <source>
        <dbReference type="Proteomes" id="UP001633002"/>
    </source>
</evidence>
<protein>
    <submittedName>
        <fullName evidence="1">Uncharacterized protein</fullName>
    </submittedName>
</protein>
<gene>
    <name evidence="1" type="ORF">R1sor_006237</name>
</gene>
<dbReference type="AlphaFoldDB" id="A0ABD3HP37"/>
<dbReference type="Proteomes" id="UP001633002">
    <property type="component" value="Unassembled WGS sequence"/>
</dbReference>
<name>A0ABD3HP37_9MARC</name>
<dbReference type="EMBL" id="JBJQOH010000003">
    <property type="protein sequence ID" value="KAL3692586.1"/>
    <property type="molecule type" value="Genomic_DNA"/>
</dbReference>